<dbReference type="EnsemblPlants" id="KEH26216">
    <property type="protein sequence ID" value="KEH26216"/>
    <property type="gene ID" value="MTR_6g047880"/>
</dbReference>
<keyword evidence="8" id="KW-1185">Reference proteome</keyword>
<keyword evidence="2" id="KW-1015">Disulfide bond</keyword>
<name>A0A072U9W9_MEDTR</name>
<dbReference type="EMBL" id="CM001222">
    <property type="protein sequence ID" value="KEH26216.1"/>
    <property type="molecule type" value="Genomic_DNA"/>
</dbReference>
<feature type="signal peptide" evidence="3">
    <location>
        <begin position="1"/>
        <end position="27"/>
    </location>
</feature>
<reference evidence="5 8" key="1">
    <citation type="journal article" date="2011" name="Nature">
        <title>The Medicago genome provides insight into the evolution of rhizobial symbioses.</title>
        <authorList>
            <person name="Young N.D."/>
            <person name="Debelle F."/>
            <person name="Oldroyd G.E."/>
            <person name="Geurts R."/>
            <person name="Cannon S.B."/>
            <person name="Udvardi M.K."/>
            <person name="Benedito V.A."/>
            <person name="Mayer K.F."/>
            <person name="Gouzy J."/>
            <person name="Schoof H."/>
            <person name="Van de Peer Y."/>
            <person name="Proost S."/>
            <person name="Cook D.R."/>
            <person name="Meyers B.C."/>
            <person name="Spannagl M."/>
            <person name="Cheung F."/>
            <person name="De Mita S."/>
            <person name="Krishnakumar V."/>
            <person name="Gundlach H."/>
            <person name="Zhou S."/>
            <person name="Mudge J."/>
            <person name="Bharti A.K."/>
            <person name="Murray J.D."/>
            <person name="Naoumkina M.A."/>
            <person name="Rosen B."/>
            <person name="Silverstein K.A."/>
            <person name="Tang H."/>
            <person name="Rombauts S."/>
            <person name="Zhao P.X."/>
            <person name="Zhou P."/>
            <person name="Barbe V."/>
            <person name="Bardou P."/>
            <person name="Bechner M."/>
            <person name="Bellec A."/>
            <person name="Berger A."/>
            <person name="Berges H."/>
            <person name="Bidwell S."/>
            <person name="Bisseling T."/>
            <person name="Choisne N."/>
            <person name="Couloux A."/>
            <person name="Denny R."/>
            <person name="Deshpande S."/>
            <person name="Dai X."/>
            <person name="Doyle J.J."/>
            <person name="Dudez A.M."/>
            <person name="Farmer A.D."/>
            <person name="Fouteau S."/>
            <person name="Franken C."/>
            <person name="Gibelin C."/>
            <person name="Gish J."/>
            <person name="Goldstein S."/>
            <person name="Gonzalez A.J."/>
            <person name="Green P.J."/>
            <person name="Hallab A."/>
            <person name="Hartog M."/>
            <person name="Hua A."/>
            <person name="Humphray S.J."/>
            <person name="Jeong D.H."/>
            <person name="Jing Y."/>
            <person name="Jocker A."/>
            <person name="Kenton S.M."/>
            <person name="Kim D.J."/>
            <person name="Klee K."/>
            <person name="Lai H."/>
            <person name="Lang C."/>
            <person name="Lin S."/>
            <person name="Macmil S.L."/>
            <person name="Magdelenat G."/>
            <person name="Matthews L."/>
            <person name="McCorrison J."/>
            <person name="Monaghan E.L."/>
            <person name="Mun J.H."/>
            <person name="Najar F.Z."/>
            <person name="Nicholson C."/>
            <person name="Noirot C."/>
            <person name="O'Bleness M."/>
            <person name="Paule C.R."/>
            <person name="Poulain J."/>
            <person name="Prion F."/>
            <person name="Qin B."/>
            <person name="Qu C."/>
            <person name="Retzel E.F."/>
            <person name="Riddle C."/>
            <person name="Sallet E."/>
            <person name="Samain S."/>
            <person name="Samson N."/>
            <person name="Sanders I."/>
            <person name="Saurat O."/>
            <person name="Scarpelli C."/>
            <person name="Schiex T."/>
            <person name="Segurens B."/>
            <person name="Severin A.J."/>
            <person name="Sherrier D.J."/>
            <person name="Shi R."/>
            <person name="Sims S."/>
            <person name="Singer S.R."/>
            <person name="Sinharoy S."/>
            <person name="Sterck L."/>
            <person name="Viollet A."/>
            <person name="Wang B.B."/>
            <person name="Wang K."/>
            <person name="Wang M."/>
            <person name="Wang X."/>
            <person name="Warfsmann J."/>
            <person name="Weissenbach J."/>
            <person name="White D.D."/>
            <person name="White J.D."/>
            <person name="Wiley G.B."/>
            <person name="Wincker P."/>
            <person name="Xing Y."/>
            <person name="Yang L."/>
            <person name="Yao Z."/>
            <person name="Ying F."/>
            <person name="Zhai J."/>
            <person name="Zhou L."/>
            <person name="Zuber A."/>
            <person name="Denarie J."/>
            <person name="Dixon R.A."/>
            <person name="May G.D."/>
            <person name="Schwartz D.C."/>
            <person name="Rogers J."/>
            <person name="Quetier F."/>
            <person name="Town C.D."/>
            <person name="Roe B.A."/>
        </authorList>
    </citation>
    <scope>NUCLEOTIDE SEQUENCE [LARGE SCALE GENOMIC DNA]</scope>
    <source>
        <strain evidence="5">A17</strain>
        <strain evidence="7 8">cv. Jemalong A17</strain>
    </source>
</reference>
<evidence type="ECO:0000313" key="6">
    <source>
        <dbReference type="EMBL" id="RHN51442.1"/>
    </source>
</evidence>
<reference evidence="7" key="3">
    <citation type="submission" date="2015-04" db="UniProtKB">
        <authorList>
            <consortium name="EnsemblPlants"/>
        </authorList>
    </citation>
    <scope>IDENTIFICATION</scope>
    <source>
        <strain evidence="7">cv. Jemalong A17</strain>
    </source>
</reference>
<accession>A0A072U9W9</accession>
<proteinExistence type="predicted"/>
<reference evidence="9" key="4">
    <citation type="journal article" date="2018" name="Nat. Plants">
        <title>Whole-genome landscape of Medicago truncatula symbiotic genes.</title>
        <authorList>
            <person name="Pecrix Y."/>
            <person name="Staton S.E."/>
            <person name="Sallet E."/>
            <person name="Lelandais-Briere C."/>
            <person name="Moreau S."/>
            <person name="Carrere S."/>
            <person name="Blein T."/>
            <person name="Jardinaud M.F."/>
            <person name="Latrasse D."/>
            <person name="Zouine M."/>
            <person name="Zahm M."/>
            <person name="Kreplak J."/>
            <person name="Mayjonade B."/>
            <person name="Satge C."/>
            <person name="Perez M."/>
            <person name="Cauet S."/>
            <person name="Marande W."/>
            <person name="Chantry-Darmon C."/>
            <person name="Lopez-Roques C."/>
            <person name="Bouchez O."/>
            <person name="Berard A."/>
            <person name="Debelle F."/>
            <person name="Munos S."/>
            <person name="Bendahmane A."/>
            <person name="Berges H."/>
            <person name="Niebel A."/>
            <person name="Buitink J."/>
            <person name="Frugier F."/>
            <person name="Benhamed M."/>
            <person name="Crespi M."/>
            <person name="Gouzy J."/>
            <person name="Gamas P."/>
        </authorList>
    </citation>
    <scope>NUCLEOTIDE SEQUENCE [LARGE SCALE GENOMIC DNA]</scope>
    <source>
        <strain evidence="9">cv. Jemalong A17</strain>
    </source>
</reference>
<reference evidence="5 8" key="2">
    <citation type="journal article" date="2014" name="BMC Genomics">
        <title>An improved genome release (version Mt4.0) for the model legume Medicago truncatula.</title>
        <authorList>
            <person name="Tang H."/>
            <person name="Krishnakumar V."/>
            <person name="Bidwell S."/>
            <person name="Rosen B."/>
            <person name="Chan A."/>
            <person name="Zhou S."/>
            <person name="Gentzbittel L."/>
            <person name="Childs K.L."/>
            <person name="Yandell M."/>
            <person name="Gundlach H."/>
            <person name="Mayer K.F."/>
            <person name="Schwartz D.C."/>
            <person name="Town C.D."/>
        </authorList>
    </citation>
    <scope>GENOME REANNOTATION</scope>
    <source>
        <strain evidence="5">A17</strain>
        <strain evidence="7 8">cv. Jemalong A17</strain>
    </source>
</reference>
<evidence type="ECO:0000256" key="3">
    <source>
        <dbReference type="SAM" id="SignalP"/>
    </source>
</evidence>
<dbReference type="AlphaFoldDB" id="A0A072U9W9"/>
<evidence type="ECO:0000313" key="5">
    <source>
        <dbReference type="EMBL" id="KEH26216.1"/>
    </source>
</evidence>
<dbReference type="InterPro" id="IPR032000">
    <property type="entry name" value="Albumin_I_a"/>
</dbReference>
<evidence type="ECO:0000256" key="2">
    <source>
        <dbReference type="ARBA" id="ARBA00023157"/>
    </source>
</evidence>
<keyword evidence="1" id="KW-0960">Knottin</keyword>
<evidence type="ECO:0000313" key="9">
    <source>
        <dbReference type="Proteomes" id="UP000265566"/>
    </source>
</evidence>
<evidence type="ECO:0000313" key="8">
    <source>
        <dbReference type="Proteomes" id="UP000002051"/>
    </source>
</evidence>
<reference evidence="6" key="5">
    <citation type="journal article" date="2018" name="Nat. Plants">
        <title>Whole-genome landscape of Medicago truncatula symbiotic genes.</title>
        <authorList>
            <person name="Pecrix Y."/>
            <person name="Gamas P."/>
            <person name="Carrere S."/>
        </authorList>
    </citation>
    <scope>NUCLEOTIDE SEQUENCE</scope>
    <source>
        <tissue evidence="6">Leaves</tissue>
    </source>
</reference>
<dbReference type="OrthoDB" id="1420895at2759"/>
<feature type="chain" id="PRO_5014499424" evidence="3">
    <location>
        <begin position="28"/>
        <end position="137"/>
    </location>
</feature>
<dbReference type="EMBL" id="PSQE01000006">
    <property type="protein sequence ID" value="RHN51442.1"/>
    <property type="molecule type" value="Genomic_DNA"/>
</dbReference>
<dbReference type="HOGENOM" id="CLU_142503_0_0_1"/>
<evidence type="ECO:0000259" key="4">
    <source>
        <dbReference type="Pfam" id="PF16720"/>
    </source>
</evidence>
<feature type="domain" description="Albumin I chain a" evidence="4">
    <location>
        <begin position="75"/>
        <end position="114"/>
    </location>
</feature>
<sequence length="137" mass="15036">MTYLKLTPLAVFFLATLIILPMKKVEASRCLMALCSATSQTCGEGCFCFPTDPWQGIYDCQPASYKDLVKISGKNPNFCQSHVECKEKGSGSFCARYPSPNVDYGLCVASLSEGEDFFKIASKLTVAKDFLTMLEIA</sequence>
<gene>
    <name evidence="7" type="primary">25496412</name>
    <name evidence="5" type="ordered locus">MTR_6g047880</name>
    <name evidence="6" type="ORF">MtrunA17_Chr6g0468601</name>
</gene>
<dbReference type="Pfam" id="PF16720">
    <property type="entry name" value="Albumin_I_a"/>
    <property type="match status" value="1"/>
</dbReference>
<evidence type="ECO:0000256" key="1">
    <source>
        <dbReference type="ARBA" id="ARBA00022854"/>
    </source>
</evidence>
<dbReference type="Proteomes" id="UP000002051">
    <property type="component" value="Chromosome 6"/>
</dbReference>
<dbReference type="KEGG" id="mtr:25496412"/>
<dbReference type="Proteomes" id="UP000265566">
    <property type="component" value="Chromosome 6"/>
</dbReference>
<keyword evidence="3" id="KW-0732">Signal</keyword>
<protein>
    <submittedName>
        <fullName evidence="5 6">Albumin I</fullName>
    </submittedName>
</protein>
<organism evidence="5 8">
    <name type="scientific">Medicago truncatula</name>
    <name type="common">Barrel medic</name>
    <name type="synonym">Medicago tribuloides</name>
    <dbReference type="NCBI Taxonomy" id="3880"/>
    <lineage>
        <taxon>Eukaryota</taxon>
        <taxon>Viridiplantae</taxon>
        <taxon>Streptophyta</taxon>
        <taxon>Embryophyta</taxon>
        <taxon>Tracheophyta</taxon>
        <taxon>Spermatophyta</taxon>
        <taxon>Magnoliopsida</taxon>
        <taxon>eudicotyledons</taxon>
        <taxon>Gunneridae</taxon>
        <taxon>Pentapetalae</taxon>
        <taxon>rosids</taxon>
        <taxon>fabids</taxon>
        <taxon>Fabales</taxon>
        <taxon>Fabaceae</taxon>
        <taxon>Papilionoideae</taxon>
        <taxon>50 kb inversion clade</taxon>
        <taxon>NPAAA clade</taxon>
        <taxon>Hologalegina</taxon>
        <taxon>IRL clade</taxon>
        <taxon>Trifolieae</taxon>
        <taxon>Medicago</taxon>
    </lineage>
</organism>
<dbReference type="Gramene" id="rna35876">
    <property type="protein sequence ID" value="RHN51442.1"/>
    <property type="gene ID" value="gene35876"/>
</dbReference>
<evidence type="ECO:0000313" key="7">
    <source>
        <dbReference type="EnsemblPlants" id="KEH26216"/>
    </source>
</evidence>